<evidence type="ECO:0000256" key="1">
    <source>
        <dbReference type="ARBA" id="ARBA00004377"/>
    </source>
</evidence>
<comment type="similarity">
    <text evidence="2">Belongs to the GSP M family.</text>
</comment>
<evidence type="ECO:0000256" key="10">
    <source>
        <dbReference type="SAM" id="Phobius"/>
    </source>
</evidence>
<keyword evidence="7" id="KW-0653">Protein transport</keyword>
<reference evidence="12 14" key="3">
    <citation type="submission" date="2016-10" db="EMBL/GenBank/DDBJ databases">
        <authorList>
            <person name="Varghese N."/>
            <person name="Submissions S."/>
        </authorList>
    </citation>
    <scope>NUCLEOTIDE SEQUENCE [LARGE SCALE GENOMIC DNA]</scope>
    <source>
        <strain evidence="12 14">ATCC 33218</strain>
    </source>
</reference>
<keyword evidence="4" id="KW-1003">Cell membrane</keyword>
<keyword evidence="9 10" id="KW-0472">Membrane</keyword>
<dbReference type="STRING" id="451.B6N58_04475"/>
<accession>A0A098GI00</accession>
<dbReference type="GO" id="GO:0005886">
    <property type="term" value="C:plasma membrane"/>
    <property type="evidence" value="ECO:0007669"/>
    <property type="project" value="UniProtKB-SubCell"/>
</dbReference>
<evidence type="ECO:0000256" key="6">
    <source>
        <dbReference type="ARBA" id="ARBA00022692"/>
    </source>
</evidence>
<keyword evidence="5" id="KW-0997">Cell inner membrane</keyword>
<keyword evidence="8 10" id="KW-1133">Transmembrane helix</keyword>
<dbReference type="RefSeq" id="WP_052679544.1">
    <property type="nucleotide sequence ID" value="NZ_CP020614.1"/>
</dbReference>
<evidence type="ECO:0000313" key="14">
    <source>
        <dbReference type="Proteomes" id="UP000182998"/>
    </source>
</evidence>
<keyword evidence="14" id="KW-1185">Reference proteome</keyword>
<keyword evidence="6 10" id="KW-0812">Transmembrane</keyword>
<evidence type="ECO:0000256" key="4">
    <source>
        <dbReference type="ARBA" id="ARBA00022475"/>
    </source>
</evidence>
<dbReference type="PATRIC" id="fig|451.8.peg.2941"/>
<reference evidence="13" key="1">
    <citation type="submission" date="2014-09" db="EMBL/GenBank/DDBJ databases">
        <authorList>
            <person name="Gomez-Valero L."/>
        </authorList>
    </citation>
    <scope>NUCLEOTIDE SEQUENCE [LARGE SCALE GENOMIC DNA]</scope>
    <source>
        <strain evidence="13">ATCC33218</strain>
    </source>
</reference>
<dbReference type="Gene3D" id="3.30.1360.100">
    <property type="entry name" value="General secretion pathway protein M, EpsM"/>
    <property type="match status" value="1"/>
</dbReference>
<feature type="transmembrane region" description="Helical" evidence="10">
    <location>
        <begin position="15"/>
        <end position="34"/>
    </location>
</feature>
<evidence type="ECO:0000313" key="13">
    <source>
        <dbReference type="Proteomes" id="UP000032414"/>
    </source>
</evidence>
<dbReference type="GO" id="GO:0015628">
    <property type="term" value="P:protein secretion by the type II secretion system"/>
    <property type="evidence" value="ECO:0007669"/>
    <property type="project" value="InterPro"/>
</dbReference>
<evidence type="ECO:0000256" key="8">
    <source>
        <dbReference type="ARBA" id="ARBA00022989"/>
    </source>
</evidence>
<dbReference type="HOGENOM" id="CLU_118900_2_0_6"/>
<dbReference type="Proteomes" id="UP000182998">
    <property type="component" value="Unassembled WGS sequence"/>
</dbReference>
<dbReference type="Pfam" id="PF04612">
    <property type="entry name" value="T2SSM"/>
    <property type="match status" value="1"/>
</dbReference>
<proteinExistence type="inferred from homology"/>
<evidence type="ECO:0000256" key="3">
    <source>
        <dbReference type="ARBA" id="ARBA00022448"/>
    </source>
</evidence>
<comment type="subcellular location">
    <subcellularLocation>
        <location evidence="1">Cell inner membrane</location>
        <topology evidence="1">Single-pass membrane protein</topology>
    </subcellularLocation>
</comment>
<evidence type="ECO:0000256" key="9">
    <source>
        <dbReference type="ARBA" id="ARBA00023136"/>
    </source>
</evidence>
<gene>
    <name evidence="11" type="primary">lspM</name>
    <name evidence="11" type="ORF">LMI_2339</name>
    <name evidence="12" type="ORF">SAMN02982997_01814</name>
</gene>
<evidence type="ECO:0000313" key="12">
    <source>
        <dbReference type="EMBL" id="SCY47031.1"/>
    </source>
</evidence>
<dbReference type="EMBL" id="LN614830">
    <property type="protein sequence ID" value="CEG61607.1"/>
    <property type="molecule type" value="Genomic_DNA"/>
</dbReference>
<sequence>MIANYWHNLNERERWMAMAGSVCLLIFLFYELIYSPLAATVESKSKELNEKQQTLVWMQQVRQLPKKQKTEQLISNTKLLALMGNQLSSNSLQKFPYQLQQTGAGDIQLSYDRVPYNQFLPWLWSLSNDYAIALKQFSAERTETSGIVKLTMVITAKS</sequence>
<dbReference type="AlphaFoldDB" id="A0A098GI00"/>
<dbReference type="KEGG" id="tmc:LMI_2339"/>
<evidence type="ECO:0000256" key="2">
    <source>
        <dbReference type="ARBA" id="ARBA00010637"/>
    </source>
</evidence>
<evidence type="ECO:0000256" key="7">
    <source>
        <dbReference type="ARBA" id="ARBA00022927"/>
    </source>
</evidence>
<dbReference type="GO" id="GO:0015627">
    <property type="term" value="C:type II protein secretion system complex"/>
    <property type="evidence" value="ECO:0007669"/>
    <property type="project" value="InterPro"/>
</dbReference>
<dbReference type="OrthoDB" id="6624834at2"/>
<reference evidence="11" key="2">
    <citation type="submission" date="2014-09" db="EMBL/GenBank/DDBJ databases">
        <authorList>
            <person name="GOMEZ-VALERO Laura"/>
        </authorList>
    </citation>
    <scope>NUCLEOTIDE SEQUENCE</scope>
    <source>
        <strain evidence="11">ATCC33218</strain>
    </source>
</reference>
<protein>
    <submittedName>
        <fullName evidence="12">General secretion pathway protein M</fullName>
    </submittedName>
    <submittedName>
        <fullName evidence="11">Type II secretory pathway protein LspM</fullName>
    </submittedName>
</protein>
<evidence type="ECO:0000256" key="5">
    <source>
        <dbReference type="ARBA" id="ARBA00022519"/>
    </source>
</evidence>
<organism evidence="11 13">
    <name type="scientific">Legionella micdadei</name>
    <name type="common">Tatlockia micdadei</name>
    <dbReference type="NCBI Taxonomy" id="451"/>
    <lineage>
        <taxon>Bacteria</taxon>
        <taxon>Pseudomonadati</taxon>
        <taxon>Pseudomonadota</taxon>
        <taxon>Gammaproteobacteria</taxon>
        <taxon>Legionellales</taxon>
        <taxon>Legionellaceae</taxon>
        <taxon>Legionella</taxon>
    </lineage>
</organism>
<evidence type="ECO:0000313" key="11">
    <source>
        <dbReference type="EMBL" id="CEG61607.1"/>
    </source>
</evidence>
<dbReference type="InterPro" id="IPR023229">
    <property type="entry name" value="T2SS_M_periplasmic_sf"/>
</dbReference>
<keyword evidence="3" id="KW-0813">Transport</keyword>
<dbReference type="EMBL" id="FMVN01000008">
    <property type="protein sequence ID" value="SCY47031.1"/>
    <property type="molecule type" value="Genomic_DNA"/>
</dbReference>
<dbReference type="InterPro" id="IPR007690">
    <property type="entry name" value="T2SS_GspM"/>
</dbReference>
<dbReference type="SUPFAM" id="SSF103054">
    <property type="entry name" value="General secretion pathway protein M, EpsM"/>
    <property type="match status" value="1"/>
</dbReference>
<dbReference type="Proteomes" id="UP000032414">
    <property type="component" value="Chromosome I"/>
</dbReference>
<name>A0A098GI00_LEGMI</name>